<evidence type="ECO:0000313" key="2">
    <source>
        <dbReference type="Proteomes" id="UP001164929"/>
    </source>
</evidence>
<comment type="caution">
    <text evidence="1">The sequence shown here is derived from an EMBL/GenBank/DDBJ whole genome shotgun (WGS) entry which is preliminary data.</text>
</comment>
<reference evidence="1" key="1">
    <citation type="journal article" date="2023" name="Mol. Ecol. Resour.">
        <title>Chromosome-level genome assembly of a triploid poplar Populus alba 'Berolinensis'.</title>
        <authorList>
            <person name="Chen S."/>
            <person name="Yu Y."/>
            <person name="Wang X."/>
            <person name="Wang S."/>
            <person name="Zhang T."/>
            <person name="Zhou Y."/>
            <person name="He R."/>
            <person name="Meng N."/>
            <person name="Wang Y."/>
            <person name="Liu W."/>
            <person name="Liu Z."/>
            <person name="Liu J."/>
            <person name="Guo Q."/>
            <person name="Huang H."/>
            <person name="Sederoff R.R."/>
            <person name="Wang G."/>
            <person name="Qu G."/>
            <person name="Chen S."/>
        </authorList>
    </citation>
    <scope>NUCLEOTIDE SEQUENCE</scope>
    <source>
        <strain evidence="1">SC-2020</strain>
    </source>
</reference>
<gene>
    <name evidence="1" type="ORF">NC653_023067</name>
</gene>
<protein>
    <submittedName>
        <fullName evidence="1">Uncharacterized protein</fullName>
    </submittedName>
</protein>
<proteinExistence type="predicted"/>
<accession>A0AAD6MGK5</accession>
<evidence type="ECO:0000313" key="1">
    <source>
        <dbReference type="EMBL" id="KAJ6984957.1"/>
    </source>
</evidence>
<keyword evidence="2" id="KW-1185">Reference proteome</keyword>
<dbReference type="AlphaFoldDB" id="A0AAD6MGK5"/>
<name>A0AAD6MGK5_9ROSI</name>
<organism evidence="1 2">
    <name type="scientific">Populus alba x Populus x berolinensis</name>
    <dbReference type="NCBI Taxonomy" id="444605"/>
    <lineage>
        <taxon>Eukaryota</taxon>
        <taxon>Viridiplantae</taxon>
        <taxon>Streptophyta</taxon>
        <taxon>Embryophyta</taxon>
        <taxon>Tracheophyta</taxon>
        <taxon>Spermatophyta</taxon>
        <taxon>Magnoliopsida</taxon>
        <taxon>eudicotyledons</taxon>
        <taxon>Gunneridae</taxon>
        <taxon>Pentapetalae</taxon>
        <taxon>rosids</taxon>
        <taxon>fabids</taxon>
        <taxon>Malpighiales</taxon>
        <taxon>Salicaceae</taxon>
        <taxon>Saliceae</taxon>
        <taxon>Populus</taxon>
    </lineage>
</organism>
<sequence length="63" mass="7393">MTAFPPTTSLIYPYFKHTGHHFNQKRKLSDYILCELCLGIQCAIQIPKYERLQVCCLFQTPSR</sequence>
<dbReference type="EMBL" id="JAQIZT010000009">
    <property type="protein sequence ID" value="KAJ6984957.1"/>
    <property type="molecule type" value="Genomic_DNA"/>
</dbReference>
<dbReference type="Proteomes" id="UP001164929">
    <property type="component" value="Chromosome 9"/>
</dbReference>